<feature type="compositionally biased region" description="Low complexity" evidence="4">
    <location>
        <begin position="177"/>
        <end position="196"/>
    </location>
</feature>
<dbReference type="AlphaFoldDB" id="A0A226DDN6"/>
<feature type="domain" description="C2H2-type" evidence="5">
    <location>
        <begin position="139"/>
        <end position="166"/>
    </location>
</feature>
<dbReference type="PANTHER" id="PTHR16515:SF21">
    <property type="entry name" value="PR DOMAIN ZINC FINGER PROTEIN 13"/>
    <property type="match status" value="1"/>
</dbReference>
<dbReference type="PROSITE" id="PS50157">
    <property type="entry name" value="ZINC_FINGER_C2H2_2"/>
    <property type="match status" value="4"/>
</dbReference>
<dbReference type="InterPro" id="IPR036236">
    <property type="entry name" value="Znf_C2H2_sf"/>
</dbReference>
<dbReference type="SMART" id="SM00355">
    <property type="entry name" value="ZnF_C2H2"/>
    <property type="match status" value="4"/>
</dbReference>
<feature type="domain" description="C2H2-type" evidence="5">
    <location>
        <begin position="342"/>
        <end position="369"/>
    </location>
</feature>
<keyword evidence="3" id="KW-0863">Zinc-finger</keyword>
<evidence type="ECO:0000313" key="7">
    <source>
        <dbReference type="Proteomes" id="UP000198287"/>
    </source>
</evidence>
<dbReference type="FunFam" id="3.30.160.60:FF:000616">
    <property type="entry name" value="PR domain zinc finger protein 13"/>
    <property type="match status" value="1"/>
</dbReference>
<dbReference type="EMBL" id="LNIX01000021">
    <property type="protein sequence ID" value="OXA43672.1"/>
    <property type="molecule type" value="Genomic_DNA"/>
</dbReference>
<dbReference type="GO" id="GO:0005634">
    <property type="term" value="C:nucleus"/>
    <property type="evidence" value="ECO:0007669"/>
    <property type="project" value="TreeGrafter"/>
</dbReference>
<keyword evidence="3" id="KW-0479">Metal-binding</keyword>
<evidence type="ECO:0000256" key="4">
    <source>
        <dbReference type="SAM" id="MobiDB-lite"/>
    </source>
</evidence>
<sequence length="462" mass="50733">MGESMEKAGKIVVVAVTKIPRGSRSAYLHLSRSSSFLHDVGSLVNSNVQVGIWTNCEIQPLNMAQLPPFWPKLIKIAPDCHAQNVQLSRVSRTEVILQATKDITSGEELLLWFDEDLLMDEMGIPPYLSPVNIRGGNSYICNICGHSFEAPNNLKVHIALKCDTFPVSVLWGRLASSSSTSPKPVSSPWSAFQNPSTSPPPNDTPPSSLVSILVKNQLPHPHVRMHFSSFPLTTAPLPHHSSRHSLVVTSSSSSNNSTPSSAHISSSLQINSSSNRNNNGHKPSTTNRPSKPRSTNGHHVPQSGKRCGNPSVEKTISVSVSDPEAQLESIVSNMGKARNGHHMCLYCGKLYSRKYGLKIHIRTHTGYKPLRCKICHRPFGDPSNLNKHIRLHSDGNTPYRCDICQKVLVRKRDLERHIRSRHHTLGDPAISISIPDGMALDCSRTSAASHFVDDVDVLSLNT</sequence>
<evidence type="ECO:0000256" key="3">
    <source>
        <dbReference type="PROSITE-ProRule" id="PRU00042"/>
    </source>
</evidence>
<organism evidence="6 7">
    <name type="scientific">Folsomia candida</name>
    <name type="common">Springtail</name>
    <dbReference type="NCBI Taxonomy" id="158441"/>
    <lineage>
        <taxon>Eukaryota</taxon>
        <taxon>Metazoa</taxon>
        <taxon>Ecdysozoa</taxon>
        <taxon>Arthropoda</taxon>
        <taxon>Hexapoda</taxon>
        <taxon>Collembola</taxon>
        <taxon>Entomobryomorpha</taxon>
        <taxon>Isotomoidea</taxon>
        <taxon>Isotomidae</taxon>
        <taxon>Proisotominae</taxon>
        <taxon>Folsomia</taxon>
    </lineage>
</organism>
<feature type="domain" description="C2H2-type" evidence="5">
    <location>
        <begin position="399"/>
        <end position="428"/>
    </location>
</feature>
<feature type="compositionally biased region" description="Low complexity" evidence="4">
    <location>
        <begin position="244"/>
        <end position="278"/>
    </location>
</feature>
<dbReference type="InterPro" id="IPR013087">
    <property type="entry name" value="Znf_C2H2_type"/>
</dbReference>
<dbReference type="OrthoDB" id="9998363at2759"/>
<feature type="region of interest" description="Disordered" evidence="4">
    <location>
        <begin position="238"/>
        <end position="311"/>
    </location>
</feature>
<dbReference type="OMA" id="VAWFGEE"/>
<proteinExistence type="predicted"/>
<keyword evidence="1" id="KW-0805">Transcription regulation</keyword>
<dbReference type="Gene3D" id="2.170.270.10">
    <property type="entry name" value="SET domain"/>
    <property type="match status" value="1"/>
</dbReference>
<dbReference type="Pfam" id="PF00096">
    <property type="entry name" value="zf-C2H2"/>
    <property type="match status" value="4"/>
</dbReference>
<dbReference type="InterPro" id="IPR046341">
    <property type="entry name" value="SET_dom_sf"/>
</dbReference>
<keyword evidence="7" id="KW-1185">Reference proteome</keyword>
<dbReference type="SUPFAM" id="SSF57667">
    <property type="entry name" value="beta-beta-alpha zinc fingers"/>
    <property type="match status" value="2"/>
</dbReference>
<feature type="domain" description="C2H2-type" evidence="5">
    <location>
        <begin position="370"/>
        <end position="397"/>
    </location>
</feature>
<feature type="compositionally biased region" description="Polar residues" evidence="4">
    <location>
        <begin position="280"/>
        <end position="297"/>
    </location>
</feature>
<name>A0A226DDN6_FOLCA</name>
<reference evidence="6 7" key="1">
    <citation type="submission" date="2015-12" db="EMBL/GenBank/DDBJ databases">
        <title>The genome of Folsomia candida.</title>
        <authorList>
            <person name="Faddeeva A."/>
            <person name="Derks M.F."/>
            <person name="Anvar Y."/>
            <person name="Smit S."/>
            <person name="Van Straalen N."/>
            <person name="Roelofs D."/>
        </authorList>
    </citation>
    <scope>NUCLEOTIDE SEQUENCE [LARGE SCALE GENOMIC DNA]</scope>
    <source>
        <strain evidence="6 7">VU population</strain>
        <tissue evidence="6">Whole body</tissue>
    </source>
</reference>
<protein>
    <submittedName>
        <fullName evidence="6">PR domain zinc finger protein 13</fullName>
    </submittedName>
</protein>
<evidence type="ECO:0000259" key="5">
    <source>
        <dbReference type="PROSITE" id="PS50157"/>
    </source>
</evidence>
<dbReference type="GO" id="GO:0008270">
    <property type="term" value="F:zinc ion binding"/>
    <property type="evidence" value="ECO:0007669"/>
    <property type="project" value="UniProtKB-KW"/>
</dbReference>
<dbReference type="PROSITE" id="PS00028">
    <property type="entry name" value="ZINC_FINGER_C2H2_1"/>
    <property type="match status" value="3"/>
</dbReference>
<dbReference type="InterPro" id="IPR050331">
    <property type="entry name" value="Zinc_finger"/>
</dbReference>
<keyword evidence="3" id="KW-0862">Zinc</keyword>
<dbReference type="PANTHER" id="PTHR16515">
    <property type="entry name" value="PR DOMAIN ZINC FINGER PROTEIN"/>
    <property type="match status" value="1"/>
</dbReference>
<evidence type="ECO:0000256" key="2">
    <source>
        <dbReference type="ARBA" id="ARBA00023163"/>
    </source>
</evidence>
<dbReference type="Proteomes" id="UP000198287">
    <property type="component" value="Unassembled WGS sequence"/>
</dbReference>
<evidence type="ECO:0000256" key="1">
    <source>
        <dbReference type="ARBA" id="ARBA00023015"/>
    </source>
</evidence>
<comment type="caution">
    <text evidence="6">The sequence shown here is derived from an EMBL/GenBank/DDBJ whole genome shotgun (WGS) entry which is preliminary data.</text>
</comment>
<dbReference type="GO" id="GO:0010468">
    <property type="term" value="P:regulation of gene expression"/>
    <property type="evidence" value="ECO:0007669"/>
    <property type="project" value="TreeGrafter"/>
</dbReference>
<keyword evidence="2" id="KW-0804">Transcription</keyword>
<gene>
    <name evidence="6" type="ORF">Fcan01_21580</name>
</gene>
<dbReference type="Gene3D" id="3.30.160.60">
    <property type="entry name" value="Classic Zinc Finger"/>
    <property type="match status" value="3"/>
</dbReference>
<evidence type="ECO:0000313" key="6">
    <source>
        <dbReference type="EMBL" id="OXA43672.1"/>
    </source>
</evidence>
<feature type="region of interest" description="Disordered" evidence="4">
    <location>
        <begin position="177"/>
        <end position="209"/>
    </location>
</feature>
<accession>A0A226DDN6</accession>